<name>A0A917S2A8_9ACTN</name>
<dbReference type="GO" id="GO:0012505">
    <property type="term" value="C:endomembrane system"/>
    <property type="evidence" value="ECO:0007669"/>
    <property type="project" value="UniProtKB-SubCell"/>
</dbReference>
<dbReference type="GO" id="GO:0005384">
    <property type="term" value="F:manganese ion transmembrane transporter activity"/>
    <property type="evidence" value="ECO:0007669"/>
    <property type="project" value="InterPro"/>
</dbReference>
<evidence type="ECO:0000256" key="3">
    <source>
        <dbReference type="ARBA" id="ARBA00022989"/>
    </source>
</evidence>
<keyword evidence="4 6" id="KW-0472">Membrane</keyword>
<feature type="transmembrane region" description="Helical" evidence="6">
    <location>
        <begin position="229"/>
        <end position="250"/>
    </location>
</feature>
<feature type="compositionally biased region" description="Basic and acidic residues" evidence="5">
    <location>
        <begin position="1"/>
        <end position="11"/>
    </location>
</feature>
<evidence type="ECO:0000256" key="2">
    <source>
        <dbReference type="ARBA" id="ARBA00022692"/>
    </source>
</evidence>
<feature type="transmembrane region" description="Helical" evidence="6">
    <location>
        <begin position="70"/>
        <end position="88"/>
    </location>
</feature>
<dbReference type="Pfam" id="PF01988">
    <property type="entry name" value="VIT1"/>
    <property type="match status" value="1"/>
</dbReference>
<organism evidence="7 8">
    <name type="scientific">Microlunatus endophyticus</name>
    <dbReference type="NCBI Taxonomy" id="1716077"/>
    <lineage>
        <taxon>Bacteria</taxon>
        <taxon>Bacillati</taxon>
        <taxon>Actinomycetota</taxon>
        <taxon>Actinomycetes</taxon>
        <taxon>Propionibacteriales</taxon>
        <taxon>Propionibacteriaceae</taxon>
        <taxon>Microlunatus</taxon>
    </lineage>
</organism>
<feature type="transmembrane region" description="Helical" evidence="6">
    <location>
        <begin position="197"/>
        <end position="217"/>
    </location>
</feature>
<comment type="subcellular location">
    <subcellularLocation>
        <location evidence="1">Endomembrane system</location>
        <topology evidence="1">Multi-pass membrane protein</topology>
    </subcellularLocation>
</comment>
<sequence length="253" mass="26377">MSEMAAERDDQTTVTAPQQNDSHTATPEPHEGINQRLNWLRAGVLGANDGIVSVAGIVVGVAGAAVSRNAIGLAGLAGLVAGALSMAAGEYVSVSTQRDTEEALIEKEKHELATMPEEEFEELVALYREKGLSESLAREVARELTDHDVLQAHLDVELGINAEDLTSPWMAAGASAVSFTVGALLPLLMIILTPESVRIPLTFGSVVVALMITGFASARLGGAPVLRAVLRNVIGGAVAMVITYLIGMVAGTL</sequence>
<dbReference type="GO" id="GO:0030026">
    <property type="term" value="P:intracellular manganese ion homeostasis"/>
    <property type="evidence" value="ECO:0007669"/>
    <property type="project" value="InterPro"/>
</dbReference>
<feature type="compositionally biased region" description="Polar residues" evidence="5">
    <location>
        <begin position="12"/>
        <end position="25"/>
    </location>
</feature>
<gene>
    <name evidence="7" type="ORF">GCM10011575_04220</name>
</gene>
<dbReference type="PANTHER" id="PTHR31851">
    <property type="entry name" value="FE(2+)/MN(2+) TRANSPORTER PCL1"/>
    <property type="match status" value="1"/>
</dbReference>
<protein>
    <submittedName>
        <fullName evidence="7">Membrane protein</fullName>
    </submittedName>
</protein>
<dbReference type="CDD" id="cd02432">
    <property type="entry name" value="Nodulin-21_like_1"/>
    <property type="match status" value="1"/>
</dbReference>
<proteinExistence type="predicted"/>
<reference evidence="7" key="2">
    <citation type="submission" date="2020-09" db="EMBL/GenBank/DDBJ databases">
        <authorList>
            <person name="Sun Q."/>
            <person name="Zhou Y."/>
        </authorList>
    </citation>
    <scope>NUCLEOTIDE SEQUENCE</scope>
    <source>
        <strain evidence="7">CGMCC 4.7306</strain>
    </source>
</reference>
<dbReference type="RefSeq" id="WP_229669614.1">
    <property type="nucleotide sequence ID" value="NZ_BMMZ01000001.1"/>
</dbReference>
<dbReference type="InterPro" id="IPR008217">
    <property type="entry name" value="Ccc1_fam"/>
</dbReference>
<evidence type="ECO:0000256" key="4">
    <source>
        <dbReference type="ARBA" id="ARBA00023136"/>
    </source>
</evidence>
<keyword evidence="2 6" id="KW-0812">Transmembrane</keyword>
<evidence type="ECO:0000256" key="1">
    <source>
        <dbReference type="ARBA" id="ARBA00004127"/>
    </source>
</evidence>
<feature type="transmembrane region" description="Helical" evidence="6">
    <location>
        <begin position="42"/>
        <end position="64"/>
    </location>
</feature>
<evidence type="ECO:0000313" key="7">
    <source>
        <dbReference type="EMBL" id="GGL49259.1"/>
    </source>
</evidence>
<evidence type="ECO:0000256" key="5">
    <source>
        <dbReference type="SAM" id="MobiDB-lite"/>
    </source>
</evidence>
<evidence type="ECO:0000313" key="8">
    <source>
        <dbReference type="Proteomes" id="UP000613840"/>
    </source>
</evidence>
<dbReference type="AlphaFoldDB" id="A0A917S2A8"/>
<reference evidence="7" key="1">
    <citation type="journal article" date="2014" name="Int. J. Syst. Evol. Microbiol.">
        <title>Complete genome sequence of Corynebacterium casei LMG S-19264T (=DSM 44701T), isolated from a smear-ripened cheese.</title>
        <authorList>
            <consortium name="US DOE Joint Genome Institute (JGI-PGF)"/>
            <person name="Walter F."/>
            <person name="Albersmeier A."/>
            <person name="Kalinowski J."/>
            <person name="Ruckert C."/>
        </authorList>
    </citation>
    <scope>NUCLEOTIDE SEQUENCE</scope>
    <source>
        <strain evidence="7">CGMCC 4.7306</strain>
    </source>
</reference>
<feature type="transmembrane region" description="Helical" evidence="6">
    <location>
        <begin position="169"/>
        <end position="191"/>
    </location>
</feature>
<keyword evidence="3 6" id="KW-1133">Transmembrane helix</keyword>
<accession>A0A917S2A8</accession>
<dbReference type="EMBL" id="BMMZ01000001">
    <property type="protein sequence ID" value="GGL49259.1"/>
    <property type="molecule type" value="Genomic_DNA"/>
</dbReference>
<dbReference type="Proteomes" id="UP000613840">
    <property type="component" value="Unassembled WGS sequence"/>
</dbReference>
<feature type="region of interest" description="Disordered" evidence="5">
    <location>
        <begin position="1"/>
        <end position="32"/>
    </location>
</feature>
<evidence type="ECO:0000256" key="6">
    <source>
        <dbReference type="SAM" id="Phobius"/>
    </source>
</evidence>
<comment type="caution">
    <text evidence="7">The sequence shown here is derived from an EMBL/GenBank/DDBJ whole genome shotgun (WGS) entry which is preliminary data.</text>
</comment>
<keyword evidence="8" id="KW-1185">Reference proteome</keyword>